<dbReference type="EMBL" id="MU865073">
    <property type="protein sequence ID" value="KAK4458324.1"/>
    <property type="molecule type" value="Genomic_DNA"/>
</dbReference>
<keyword evidence="2" id="KW-0175">Coiled coil</keyword>
<gene>
    <name evidence="5" type="ORF">QBC42DRAFT_314940</name>
</gene>
<evidence type="ECO:0008006" key="7">
    <source>
        <dbReference type="Google" id="ProtNLM"/>
    </source>
</evidence>
<feature type="coiled-coil region" evidence="2">
    <location>
        <begin position="83"/>
        <end position="110"/>
    </location>
</feature>
<dbReference type="AlphaFoldDB" id="A0AAV9HDN6"/>
<organism evidence="5 6">
    <name type="scientific">Cladorrhinum samala</name>
    <dbReference type="NCBI Taxonomy" id="585594"/>
    <lineage>
        <taxon>Eukaryota</taxon>
        <taxon>Fungi</taxon>
        <taxon>Dikarya</taxon>
        <taxon>Ascomycota</taxon>
        <taxon>Pezizomycotina</taxon>
        <taxon>Sordariomycetes</taxon>
        <taxon>Sordariomycetidae</taxon>
        <taxon>Sordariales</taxon>
        <taxon>Podosporaceae</taxon>
        <taxon>Cladorrhinum</taxon>
    </lineage>
</organism>
<reference evidence="5" key="1">
    <citation type="journal article" date="2023" name="Mol. Phylogenet. Evol.">
        <title>Genome-scale phylogeny and comparative genomics of the fungal order Sordariales.</title>
        <authorList>
            <person name="Hensen N."/>
            <person name="Bonometti L."/>
            <person name="Westerberg I."/>
            <person name="Brannstrom I.O."/>
            <person name="Guillou S."/>
            <person name="Cros-Aarteil S."/>
            <person name="Calhoun S."/>
            <person name="Haridas S."/>
            <person name="Kuo A."/>
            <person name="Mondo S."/>
            <person name="Pangilinan J."/>
            <person name="Riley R."/>
            <person name="LaButti K."/>
            <person name="Andreopoulos B."/>
            <person name="Lipzen A."/>
            <person name="Chen C."/>
            <person name="Yan M."/>
            <person name="Daum C."/>
            <person name="Ng V."/>
            <person name="Clum A."/>
            <person name="Steindorff A."/>
            <person name="Ohm R.A."/>
            <person name="Martin F."/>
            <person name="Silar P."/>
            <person name="Natvig D.O."/>
            <person name="Lalanne C."/>
            <person name="Gautier V."/>
            <person name="Ament-Velasquez S.L."/>
            <person name="Kruys A."/>
            <person name="Hutchinson M.I."/>
            <person name="Powell A.J."/>
            <person name="Barry K."/>
            <person name="Miller A.N."/>
            <person name="Grigoriev I.V."/>
            <person name="Debuchy R."/>
            <person name="Gladieux P."/>
            <person name="Hiltunen Thoren M."/>
            <person name="Johannesson H."/>
        </authorList>
    </citation>
    <scope>NUCLEOTIDE SEQUENCE</scope>
    <source>
        <strain evidence="5">PSN324</strain>
    </source>
</reference>
<dbReference type="Gene3D" id="3.40.50.300">
    <property type="entry name" value="P-loop containing nucleotide triphosphate hydrolases"/>
    <property type="match status" value="1"/>
</dbReference>
<evidence type="ECO:0000313" key="5">
    <source>
        <dbReference type="EMBL" id="KAK4458324.1"/>
    </source>
</evidence>
<dbReference type="SUPFAM" id="SSF52540">
    <property type="entry name" value="P-loop containing nucleoside triphosphate hydrolases"/>
    <property type="match status" value="1"/>
</dbReference>
<evidence type="ECO:0000313" key="6">
    <source>
        <dbReference type="Proteomes" id="UP001321749"/>
    </source>
</evidence>
<dbReference type="InterPro" id="IPR027417">
    <property type="entry name" value="P-loop_NTPase"/>
</dbReference>
<feature type="domain" description="Nephrocystin 3-like N-terminal" evidence="3">
    <location>
        <begin position="296"/>
        <end position="481"/>
    </location>
</feature>
<keyword evidence="1" id="KW-0677">Repeat</keyword>
<reference evidence="5" key="2">
    <citation type="submission" date="2023-06" db="EMBL/GenBank/DDBJ databases">
        <authorList>
            <consortium name="Lawrence Berkeley National Laboratory"/>
            <person name="Mondo S.J."/>
            <person name="Hensen N."/>
            <person name="Bonometti L."/>
            <person name="Westerberg I."/>
            <person name="Brannstrom I.O."/>
            <person name="Guillou S."/>
            <person name="Cros-Aarteil S."/>
            <person name="Calhoun S."/>
            <person name="Haridas S."/>
            <person name="Kuo A."/>
            <person name="Pangilinan J."/>
            <person name="Riley R."/>
            <person name="Labutti K."/>
            <person name="Andreopoulos B."/>
            <person name="Lipzen A."/>
            <person name="Chen C."/>
            <person name="Yanf M."/>
            <person name="Daum C."/>
            <person name="Ng V."/>
            <person name="Clum A."/>
            <person name="Steindorff A."/>
            <person name="Ohm R."/>
            <person name="Martin F."/>
            <person name="Silar P."/>
            <person name="Natvig D."/>
            <person name="Lalanne C."/>
            <person name="Gautier V."/>
            <person name="Ament-Velasquez S.L."/>
            <person name="Kruys A."/>
            <person name="Hutchinson M.I."/>
            <person name="Powell A.J."/>
            <person name="Barry K."/>
            <person name="Miller A.N."/>
            <person name="Grigoriev I.V."/>
            <person name="Debuchy R."/>
            <person name="Gladieux P."/>
            <person name="Thoren M.H."/>
            <person name="Johannesson H."/>
        </authorList>
    </citation>
    <scope>NUCLEOTIDE SEQUENCE</scope>
    <source>
        <strain evidence="5">PSN324</strain>
    </source>
</reference>
<evidence type="ECO:0000256" key="2">
    <source>
        <dbReference type="SAM" id="Coils"/>
    </source>
</evidence>
<keyword evidence="6" id="KW-1185">Reference proteome</keyword>
<evidence type="ECO:0000259" key="4">
    <source>
        <dbReference type="Pfam" id="PF25053"/>
    </source>
</evidence>
<dbReference type="Proteomes" id="UP001321749">
    <property type="component" value="Unassembled WGS sequence"/>
</dbReference>
<dbReference type="Pfam" id="PF25053">
    <property type="entry name" value="DUF7791"/>
    <property type="match status" value="1"/>
</dbReference>
<sequence>MDPLSALGVAAAAVGFFDCAVGLIKMYRQIRDRGDPDLLRTIRTTASDLAAARKSLIQRPSNPALSLEVSENEQVRCALDELFEQCDKIVNRLLEMLQSLEEKARDFGQLDKPTRLKAFSRAVKTFWEADELEGLDAQLVKFRGQLAFRLLTVLNAKLDYSSRQQTGRFDRLDKKGDEIVDVLAIHHQSLAKKLAEHSRDVASTNRGLIEAILTLRDGSTTSVVLDSSERNYTNTAALTDTLRSNNVVSIRSPRDMHPAELGIGSLDNVTSRVLSCLNFRQMRDRFESIPEAHAQTLQWIFDAPETGAKWDNFFAWLESGTGCYWINGKAGSGKSTLMKFLWAHQDRSAYLAKWAKGRPLIMASFFFWYLGSSLQKSQAGLLRSLLYDILTKTPSLIPVVMPDLCQEVTKHPDNQLGEPSIIELTRWFNNLACDVSEHQQARFCLFIDGLDEFAGDHQDLADFFVGIASKSGNIKLVVSSRPLTTFTEAFEDASSLRLQDLTEQDIRHYTDAKLRKKFSAKLGGEWTTILDEIVVKSDGVFLWVSLVVKSLLSGLRDGDTVTELRARLDELPSDLKDLYQHMLDRIPKDYRLQASEMFQTVLINLAGGRNVVGRGDEGLMPPHFTLLELAFALDKSPFPFGQPIKPIPRNRIRRMASDTEVRLRARCLGILEVRDSSRWRNMSNAPVDFIHRTAVEFLSAENVVQTLGSPVGFNPLTALFQACLWKGRTIPIVKRPKLLKFQETWRYLWQGLDIASLAEISGTPIPPDYIIEMDRLYATRWDASSIYWPTSSMSALIQKPSTWSRYLSAELNTSKRMTPIDN</sequence>
<name>A0AAV9HDN6_9PEZI</name>
<evidence type="ECO:0000256" key="1">
    <source>
        <dbReference type="ARBA" id="ARBA00022737"/>
    </source>
</evidence>
<evidence type="ECO:0000259" key="3">
    <source>
        <dbReference type="Pfam" id="PF24883"/>
    </source>
</evidence>
<feature type="domain" description="DUF7791" evidence="4">
    <location>
        <begin position="585"/>
        <end position="733"/>
    </location>
</feature>
<dbReference type="PANTHER" id="PTHR10039">
    <property type="entry name" value="AMELOGENIN"/>
    <property type="match status" value="1"/>
</dbReference>
<dbReference type="InterPro" id="IPR056693">
    <property type="entry name" value="DUF7791"/>
</dbReference>
<dbReference type="Pfam" id="PF24883">
    <property type="entry name" value="NPHP3_N"/>
    <property type="match status" value="1"/>
</dbReference>
<dbReference type="InterPro" id="IPR056884">
    <property type="entry name" value="NPHP3-like_N"/>
</dbReference>
<dbReference type="PANTHER" id="PTHR10039:SF5">
    <property type="entry name" value="NACHT DOMAIN-CONTAINING PROTEIN"/>
    <property type="match status" value="1"/>
</dbReference>
<comment type="caution">
    <text evidence="5">The sequence shown here is derived from an EMBL/GenBank/DDBJ whole genome shotgun (WGS) entry which is preliminary data.</text>
</comment>
<protein>
    <recommendedName>
        <fullName evidence="7">NACHT domain-containing protein</fullName>
    </recommendedName>
</protein>
<accession>A0AAV9HDN6</accession>
<feature type="non-terminal residue" evidence="5">
    <location>
        <position position="822"/>
    </location>
</feature>
<proteinExistence type="predicted"/>